<reference evidence="1" key="1">
    <citation type="submission" date="2022-03" db="EMBL/GenBank/DDBJ databases">
        <title>Draft genome sequence of Aduncisulcus paluster, a free-living microaerophilic Fornicata.</title>
        <authorList>
            <person name="Yuyama I."/>
            <person name="Kume K."/>
            <person name="Tamura T."/>
            <person name="Inagaki Y."/>
            <person name="Hashimoto T."/>
        </authorList>
    </citation>
    <scope>NUCLEOTIDE SEQUENCE</scope>
    <source>
        <strain evidence="1">NY0171</strain>
    </source>
</reference>
<keyword evidence="2" id="KW-1185">Reference proteome</keyword>
<dbReference type="Proteomes" id="UP001057375">
    <property type="component" value="Unassembled WGS sequence"/>
</dbReference>
<evidence type="ECO:0000313" key="2">
    <source>
        <dbReference type="Proteomes" id="UP001057375"/>
    </source>
</evidence>
<name>A0ABQ5KSQ1_9EUKA</name>
<gene>
    <name evidence="1" type="ORF">ADUPG1_008646</name>
</gene>
<protein>
    <submittedName>
        <fullName evidence="1">Uncharacterized protein</fullName>
    </submittedName>
</protein>
<sequence length="156" mass="18328">MTRLVKVFDTDEEAKLDEVYEMKNLAEQLGLLGYEAVEKFTEQQLTVICNGIGPRFFPTWVREAISTIYRDLAVCAFIHDVEYYIGGGKEEWEQSNLRFKLNGYTVAKKKYGWWNPLRYRVMWNAYTFYKLVSSKSGWKAFNKKDGADDDEESEEK</sequence>
<dbReference type="EMBL" id="BQXS01010998">
    <property type="protein sequence ID" value="GKT35494.1"/>
    <property type="molecule type" value="Genomic_DNA"/>
</dbReference>
<evidence type="ECO:0000313" key="1">
    <source>
        <dbReference type="EMBL" id="GKT35494.1"/>
    </source>
</evidence>
<proteinExistence type="predicted"/>
<organism evidence="1 2">
    <name type="scientific">Aduncisulcus paluster</name>
    <dbReference type="NCBI Taxonomy" id="2918883"/>
    <lineage>
        <taxon>Eukaryota</taxon>
        <taxon>Metamonada</taxon>
        <taxon>Carpediemonas-like organisms</taxon>
        <taxon>Aduncisulcus</taxon>
    </lineage>
</organism>
<accession>A0ABQ5KSQ1</accession>
<comment type="caution">
    <text evidence="1">The sequence shown here is derived from an EMBL/GenBank/DDBJ whole genome shotgun (WGS) entry which is preliminary data.</text>
</comment>